<dbReference type="PANTHER" id="PTHR11098:SF1">
    <property type="entry name" value="NICOTINATE PHOSPHORIBOSYLTRANSFERASE"/>
    <property type="match status" value="1"/>
</dbReference>
<dbReference type="PANTHER" id="PTHR11098">
    <property type="entry name" value="NICOTINATE PHOSPHORIBOSYLTRANSFERASE"/>
    <property type="match status" value="1"/>
</dbReference>
<dbReference type="Proteomes" id="UP000002318">
    <property type="component" value="Chromosome"/>
</dbReference>
<dbReference type="Pfam" id="PF17767">
    <property type="entry name" value="NAPRTase_N"/>
    <property type="match status" value="1"/>
</dbReference>
<evidence type="ECO:0000256" key="6">
    <source>
        <dbReference type="ARBA" id="ARBA00022642"/>
    </source>
</evidence>
<dbReference type="Gene3D" id="3.20.140.10">
    <property type="entry name" value="nicotinate phosphoribosyltransferase"/>
    <property type="match status" value="1"/>
</dbReference>
<dbReference type="PIRSF" id="PIRSF000484">
    <property type="entry name" value="NAPRT"/>
    <property type="match status" value="1"/>
</dbReference>
<dbReference type="AlphaFoldDB" id="E1R3N8"/>
<dbReference type="NCBIfam" id="NF009131">
    <property type="entry name" value="PRK12484.1"/>
    <property type="match status" value="1"/>
</dbReference>
<dbReference type="Pfam" id="PF04095">
    <property type="entry name" value="NAPRTase"/>
    <property type="match status" value="1"/>
</dbReference>
<dbReference type="NCBIfam" id="TIGR01513">
    <property type="entry name" value="NAPRTase_put"/>
    <property type="match status" value="1"/>
</dbReference>
<keyword evidence="14" id="KW-1185">Reference proteome</keyword>
<evidence type="ECO:0000259" key="12">
    <source>
        <dbReference type="Pfam" id="PF17956"/>
    </source>
</evidence>
<accession>E1R3N8</accession>
<dbReference type="NCBIfam" id="NF006695">
    <property type="entry name" value="PRK09243.1-2"/>
    <property type="match status" value="1"/>
</dbReference>
<keyword evidence="5 9" id="KW-0436">Ligase</keyword>
<feature type="domain" description="Nicotinate phosphoribosyltransferase C-terminal" evidence="12">
    <location>
        <begin position="356"/>
        <end position="465"/>
    </location>
</feature>
<keyword evidence="13" id="KW-0328">Glycosyltransferase</keyword>
<evidence type="ECO:0000259" key="11">
    <source>
        <dbReference type="Pfam" id="PF17767"/>
    </source>
</evidence>
<evidence type="ECO:0000256" key="5">
    <source>
        <dbReference type="ARBA" id="ARBA00022598"/>
    </source>
</evidence>
<sequence length="481" mass="53554">MKYSALLTDLYELTMMQGYYLLGNNPQVSFDMFFRRNPFSGGYSIFAGLGDLIDTLEHFSFDQEAIDYLDSLGIFKKDFLDYLSNFHFSGNLYAMDEGTVIFPGEPIVRVEANLIEAQLIESILLNILNFQTLIATKTARVYNASRGGLILEFGLRRAQGWDGAVSASRAAYIGGAAATSNTLAGKLFNIPVKGTMAHSWVMAFPNELESFRSFAEIYPDNAILLIDTYDALGSGIENAVIVGKEMKKKGKSIGVRLDSGDLSYLSQKVRKRLDKEGLEDCTITVSNDLTEEIIHQLMSDGAPIDSWGVGTHLVTGGSEASLAGVYKLGAKEVDGKMVPTIKLSNNAEKTTNPGIKQVWRFFDADNMAIADLIALEEEQIAPGKAYRFYHPMYENAHFILDSYDTIKPLLKKKIEKGKVIAPKEGLPEIQQRVKDGLSKFDRTYKRIINPHIYKVSLTSALKKLKLHMIEESEEWTPENGK</sequence>
<evidence type="ECO:0000256" key="3">
    <source>
        <dbReference type="ARBA" id="ARBA00013236"/>
    </source>
</evidence>
<dbReference type="OrthoDB" id="9770610at2"/>
<dbReference type="InterPro" id="IPR007229">
    <property type="entry name" value="Nic_PRibTrfase-Fam"/>
</dbReference>
<evidence type="ECO:0000313" key="13">
    <source>
        <dbReference type="EMBL" id="ADK82009.1"/>
    </source>
</evidence>
<proteinExistence type="inferred from homology"/>
<dbReference type="UniPathway" id="UPA00253">
    <property type="reaction ID" value="UER00457"/>
</dbReference>
<dbReference type="STRING" id="573413.Spirs_2906"/>
<evidence type="ECO:0000256" key="7">
    <source>
        <dbReference type="ARBA" id="ARBA00022679"/>
    </source>
</evidence>
<dbReference type="InterPro" id="IPR040727">
    <property type="entry name" value="NAPRTase_N"/>
</dbReference>
<name>E1R3N8_SEDSS</name>
<dbReference type="SUPFAM" id="SSF51690">
    <property type="entry name" value="Nicotinate/Quinolinate PRTase C-terminal domain-like"/>
    <property type="match status" value="1"/>
</dbReference>
<dbReference type="InterPro" id="IPR013785">
    <property type="entry name" value="Aldolase_TIM"/>
</dbReference>
<gene>
    <name evidence="13" type="ordered locus">Spirs_2906</name>
</gene>
<dbReference type="InterPro" id="IPR041525">
    <property type="entry name" value="N/Namide_PRibTrfase"/>
</dbReference>
<dbReference type="FunFam" id="3.20.20.70:FF:000076">
    <property type="entry name" value="Nicotinate phosphoribosyltransferase"/>
    <property type="match status" value="1"/>
</dbReference>
<feature type="domain" description="Nicotinate/nicotinamide phosphoribosyltransferase" evidence="10">
    <location>
        <begin position="152"/>
        <end position="346"/>
    </location>
</feature>
<dbReference type="InterPro" id="IPR006405">
    <property type="entry name" value="Nic_PRibTrfase_pncB"/>
</dbReference>
<reference evidence="13 14" key="1">
    <citation type="journal article" date="2010" name="Stand. Genomic Sci.">
        <title>Complete genome sequence of Spirochaeta smaragdinae type strain (SEBR 4228).</title>
        <authorList>
            <person name="Mavromatis K."/>
            <person name="Yasawong M."/>
            <person name="Chertkov O."/>
            <person name="Lapidus A."/>
            <person name="Lucas S."/>
            <person name="Nolan M."/>
            <person name="Del Rio T.G."/>
            <person name="Tice H."/>
            <person name="Cheng J.F."/>
            <person name="Pitluck S."/>
            <person name="Liolios K."/>
            <person name="Ivanova N."/>
            <person name="Tapia R."/>
            <person name="Han C."/>
            <person name="Bruce D."/>
            <person name="Goodwin L."/>
            <person name="Pati A."/>
            <person name="Chen A."/>
            <person name="Palaniappan K."/>
            <person name="Land M."/>
            <person name="Hauser L."/>
            <person name="Chang Y.J."/>
            <person name="Jeffries C.D."/>
            <person name="Detter J.C."/>
            <person name="Rohde M."/>
            <person name="Brambilla E."/>
            <person name="Spring S."/>
            <person name="Goker M."/>
            <person name="Sikorski J."/>
            <person name="Woyke T."/>
            <person name="Bristow J."/>
            <person name="Eisen J.A."/>
            <person name="Markowitz V."/>
            <person name="Hugenholtz P."/>
            <person name="Klenk H.P."/>
            <person name="Kyrpides N.C."/>
        </authorList>
    </citation>
    <scope>NUCLEOTIDE SEQUENCE [LARGE SCALE GENOMIC DNA]</scope>
    <source>
        <strain evidence="14">DSM 11293 / JCM 15392 / SEBR 4228</strain>
    </source>
</reference>
<dbReference type="EMBL" id="CP002116">
    <property type="protein sequence ID" value="ADK82009.1"/>
    <property type="molecule type" value="Genomic_DNA"/>
</dbReference>
<dbReference type="eggNOG" id="COG1488">
    <property type="taxonomic scope" value="Bacteria"/>
</dbReference>
<dbReference type="SUPFAM" id="SSF54675">
    <property type="entry name" value="Nicotinate/Quinolinate PRTase N-terminal domain-like"/>
    <property type="match status" value="1"/>
</dbReference>
<dbReference type="CDD" id="cd01570">
    <property type="entry name" value="NAPRTase_A"/>
    <property type="match status" value="1"/>
</dbReference>
<comment type="similarity">
    <text evidence="2 9">Belongs to the NAPRTase family.</text>
</comment>
<evidence type="ECO:0000256" key="4">
    <source>
        <dbReference type="ARBA" id="ARBA00022553"/>
    </source>
</evidence>
<evidence type="ECO:0000259" key="10">
    <source>
        <dbReference type="Pfam" id="PF04095"/>
    </source>
</evidence>
<keyword evidence="6 9" id="KW-0662">Pyridine nucleotide biosynthesis</keyword>
<dbReference type="GO" id="GO:0005829">
    <property type="term" value="C:cytosol"/>
    <property type="evidence" value="ECO:0007669"/>
    <property type="project" value="TreeGrafter"/>
</dbReference>
<dbReference type="InterPro" id="IPR036068">
    <property type="entry name" value="Nicotinate_pribotase-like_C"/>
</dbReference>
<evidence type="ECO:0000256" key="1">
    <source>
        <dbReference type="ARBA" id="ARBA00004952"/>
    </source>
</evidence>
<comment type="PTM">
    <text evidence="9">Transiently phosphorylated on a His residue during the reaction cycle. Phosphorylation strongly increases the affinity for substrates and increases the rate of nicotinate D-ribonucleotide production. Dephosphorylation regenerates the low-affinity form of the enzyme, leading to product release.</text>
</comment>
<protein>
    <recommendedName>
        <fullName evidence="3 9">Nicotinate phosphoribosyltransferase</fullName>
        <ecNumber evidence="3 9">6.3.4.21</ecNumber>
    </recommendedName>
</protein>
<dbReference type="Pfam" id="PF17956">
    <property type="entry name" value="NAPRTase_C"/>
    <property type="match status" value="1"/>
</dbReference>
<keyword evidence="4" id="KW-0597">Phosphoprotein</keyword>
<keyword evidence="7 9" id="KW-0808">Transferase</keyword>
<comment type="pathway">
    <text evidence="1 9">Cofactor biosynthesis; NAD(+) biosynthesis; nicotinate D-ribonucleotide from nicotinate: step 1/1.</text>
</comment>
<evidence type="ECO:0000256" key="8">
    <source>
        <dbReference type="ARBA" id="ARBA00048668"/>
    </source>
</evidence>
<dbReference type="KEGG" id="ssm:Spirs_2906"/>
<comment type="catalytic activity">
    <reaction evidence="8 9">
        <text>5-phospho-alpha-D-ribose 1-diphosphate + nicotinate + ATP + H2O = nicotinate beta-D-ribonucleotide + ADP + phosphate + diphosphate</text>
        <dbReference type="Rhea" id="RHEA:36163"/>
        <dbReference type="ChEBI" id="CHEBI:15377"/>
        <dbReference type="ChEBI" id="CHEBI:30616"/>
        <dbReference type="ChEBI" id="CHEBI:32544"/>
        <dbReference type="ChEBI" id="CHEBI:33019"/>
        <dbReference type="ChEBI" id="CHEBI:43474"/>
        <dbReference type="ChEBI" id="CHEBI:57502"/>
        <dbReference type="ChEBI" id="CHEBI:58017"/>
        <dbReference type="ChEBI" id="CHEBI:456216"/>
        <dbReference type="EC" id="6.3.4.21"/>
    </reaction>
</comment>
<evidence type="ECO:0000256" key="9">
    <source>
        <dbReference type="RuleBase" id="RU365100"/>
    </source>
</evidence>
<dbReference type="GO" id="GO:0047280">
    <property type="term" value="F:nicotinamide phosphoribosyltransferase activity"/>
    <property type="evidence" value="ECO:0007669"/>
    <property type="project" value="UniProtKB-ARBA"/>
</dbReference>
<dbReference type="InterPro" id="IPR041619">
    <property type="entry name" value="NAPRTase_C"/>
</dbReference>
<comment type="function">
    <text evidence="9">Catalyzes the first step in the biosynthesis of NAD from nicotinic acid, the ATP-dependent synthesis of beta-nicotinate D-ribonucleotide from nicotinate and 5-phospho-D-ribose 1-phosphate.</text>
</comment>
<dbReference type="EC" id="6.3.4.21" evidence="3 9"/>
<dbReference type="HOGENOM" id="CLU_025154_2_1_12"/>
<dbReference type="GO" id="GO:0004516">
    <property type="term" value="F:nicotinate phosphoribosyltransferase activity"/>
    <property type="evidence" value="ECO:0007669"/>
    <property type="project" value="UniProtKB-UniRule"/>
</dbReference>
<organism evidence="13 14">
    <name type="scientific">Sediminispirochaeta smaragdinae (strain DSM 11293 / JCM 15392 / SEBR 4228)</name>
    <name type="common">Spirochaeta smaragdinae</name>
    <dbReference type="NCBI Taxonomy" id="573413"/>
    <lineage>
        <taxon>Bacteria</taxon>
        <taxon>Pseudomonadati</taxon>
        <taxon>Spirochaetota</taxon>
        <taxon>Spirochaetia</taxon>
        <taxon>Spirochaetales</taxon>
        <taxon>Spirochaetaceae</taxon>
        <taxon>Sediminispirochaeta</taxon>
    </lineage>
</organism>
<feature type="domain" description="Nicotinate phosphoribosyltransferase N-terminal" evidence="11">
    <location>
        <begin position="6"/>
        <end position="129"/>
    </location>
</feature>
<evidence type="ECO:0000256" key="2">
    <source>
        <dbReference type="ARBA" id="ARBA00010897"/>
    </source>
</evidence>
<dbReference type="RefSeq" id="WP_013255468.1">
    <property type="nucleotide sequence ID" value="NC_014364.1"/>
</dbReference>
<dbReference type="GO" id="GO:0034355">
    <property type="term" value="P:NAD+ biosynthetic process via the salvage pathway"/>
    <property type="evidence" value="ECO:0007669"/>
    <property type="project" value="TreeGrafter"/>
</dbReference>
<dbReference type="Gene3D" id="3.20.20.70">
    <property type="entry name" value="Aldolase class I"/>
    <property type="match status" value="1"/>
</dbReference>
<evidence type="ECO:0000313" key="14">
    <source>
        <dbReference type="Proteomes" id="UP000002318"/>
    </source>
</evidence>